<keyword evidence="3" id="KW-1185">Reference proteome</keyword>
<dbReference type="GO" id="GO:0005576">
    <property type="term" value="C:extracellular region"/>
    <property type="evidence" value="ECO:0007669"/>
    <property type="project" value="InterPro"/>
</dbReference>
<feature type="domain" description="Chitin-binding type-2" evidence="1">
    <location>
        <begin position="13"/>
        <end position="75"/>
    </location>
</feature>
<sequence length="203" mass="22554">MVCVAMVTGQSCVPNCTDYNAGERIPDPKNCRQFYTCLLDGEPSDVSFPCDEGFIFDWNVRDCLDETDPTVVCELCMPTCQFQCPGDGEGTVVADLTYCNKYYVCGTSPDPIPVVCDMGYYFDGGVCQEDPDLCCNSCLAFCYEAFTEVADPTDCTKFYFCREKLSYPLADDIRQCPEGEIFNPPKGHCVAEEGTECHQPCQD</sequence>
<dbReference type="Gene3D" id="2.170.140.10">
    <property type="entry name" value="Chitin binding domain"/>
    <property type="match status" value="1"/>
</dbReference>
<feature type="domain" description="Chitin-binding type-2" evidence="1">
    <location>
        <begin position="139"/>
        <end position="199"/>
    </location>
</feature>
<dbReference type="AlphaFoldDB" id="A0AAE1FGE4"/>
<dbReference type="SMART" id="SM00494">
    <property type="entry name" value="ChtBD2"/>
    <property type="match status" value="3"/>
</dbReference>
<protein>
    <recommendedName>
        <fullName evidence="1">Chitin-binding type-2 domain-containing protein</fullName>
    </recommendedName>
</protein>
<organism evidence="2 3">
    <name type="scientific">Petrolisthes cinctipes</name>
    <name type="common">Flat porcelain crab</name>
    <dbReference type="NCBI Taxonomy" id="88211"/>
    <lineage>
        <taxon>Eukaryota</taxon>
        <taxon>Metazoa</taxon>
        <taxon>Ecdysozoa</taxon>
        <taxon>Arthropoda</taxon>
        <taxon>Crustacea</taxon>
        <taxon>Multicrustacea</taxon>
        <taxon>Malacostraca</taxon>
        <taxon>Eumalacostraca</taxon>
        <taxon>Eucarida</taxon>
        <taxon>Decapoda</taxon>
        <taxon>Pleocyemata</taxon>
        <taxon>Anomura</taxon>
        <taxon>Galatheoidea</taxon>
        <taxon>Porcellanidae</taxon>
        <taxon>Petrolisthes</taxon>
    </lineage>
</organism>
<evidence type="ECO:0000313" key="2">
    <source>
        <dbReference type="EMBL" id="KAK3871818.1"/>
    </source>
</evidence>
<dbReference type="EMBL" id="JAWQEG010002464">
    <property type="protein sequence ID" value="KAK3871818.1"/>
    <property type="molecule type" value="Genomic_DNA"/>
</dbReference>
<dbReference type="Proteomes" id="UP001286313">
    <property type="component" value="Unassembled WGS sequence"/>
</dbReference>
<dbReference type="GO" id="GO:0008061">
    <property type="term" value="F:chitin binding"/>
    <property type="evidence" value="ECO:0007669"/>
    <property type="project" value="InterPro"/>
</dbReference>
<evidence type="ECO:0000259" key="1">
    <source>
        <dbReference type="PROSITE" id="PS50940"/>
    </source>
</evidence>
<dbReference type="InterPro" id="IPR036508">
    <property type="entry name" value="Chitin-bd_dom_sf"/>
</dbReference>
<accession>A0AAE1FGE4</accession>
<feature type="domain" description="Chitin-binding type-2" evidence="1">
    <location>
        <begin position="81"/>
        <end position="137"/>
    </location>
</feature>
<dbReference type="Pfam" id="PF01607">
    <property type="entry name" value="CBM_14"/>
    <property type="match status" value="2"/>
</dbReference>
<reference evidence="2" key="1">
    <citation type="submission" date="2023-10" db="EMBL/GenBank/DDBJ databases">
        <title>Genome assemblies of two species of porcelain crab, Petrolisthes cinctipes and Petrolisthes manimaculis (Anomura: Porcellanidae).</title>
        <authorList>
            <person name="Angst P."/>
        </authorList>
    </citation>
    <scope>NUCLEOTIDE SEQUENCE</scope>
    <source>
        <strain evidence="2">PB745_01</strain>
        <tissue evidence="2">Gill</tissue>
    </source>
</reference>
<name>A0AAE1FGE4_PETCI</name>
<dbReference type="InterPro" id="IPR002557">
    <property type="entry name" value="Chitin-bd_dom"/>
</dbReference>
<proteinExistence type="predicted"/>
<dbReference type="PROSITE" id="PS50940">
    <property type="entry name" value="CHIT_BIND_II"/>
    <property type="match status" value="3"/>
</dbReference>
<dbReference type="SUPFAM" id="SSF57625">
    <property type="entry name" value="Invertebrate chitin-binding proteins"/>
    <property type="match status" value="2"/>
</dbReference>
<comment type="caution">
    <text evidence="2">The sequence shown here is derived from an EMBL/GenBank/DDBJ whole genome shotgun (WGS) entry which is preliminary data.</text>
</comment>
<gene>
    <name evidence="2" type="ORF">Pcinc_023067</name>
</gene>
<evidence type="ECO:0000313" key="3">
    <source>
        <dbReference type="Proteomes" id="UP001286313"/>
    </source>
</evidence>